<dbReference type="Pfam" id="PF05173">
    <property type="entry name" value="DapB_C"/>
    <property type="match status" value="1"/>
</dbReference>
<dbReference type="GO" id="GO:0016726">
    <property type="term" value="F:oxidoreductase activity, acting on CH or CH2 groups, NAD or NADP as acceptor"/>
    <property type="evidence" value="ECO:0007669"/>
    <property type="project" value="UniProtKB-UniRule"/>
</dbReference>
<comment type="catalytic activity">
    <reaction evidence="11 13">
        <text>(S)-2,3,4,5-tetrahydrodipicolinate + NADP(+) + H2O = (2S,4S)-4-hydroxy-2,3,4,5-tetrahydrodipicolinate + NADPH + H(+)</text>
        <dbReference type="Rhea" id="RHEA:35331"/>
        <dbReference type="ChEBI" id="CHEBI:15377"/>
        <dbReference type="ChEBI" id="CHEBI:15378"/>
        <dbReference type="ChEBI" id="CHEBI:16845"/>
        <dbReference type="ChEBI" id="CHEBI:57783"/>
        <dbReference type="ChEBI" id="CHEBI:58349"/>
        <dbReference type="ChEBI" id="CHEBI:67139"/>
        <dbReference type="EC" id="1.17.1.8"/>
    </reaction>
</comment>
<dbReference type="GO" id="GO:0019877">
    <property type="term" value="P:diaminopimelate biosynthetic process"/>
    <property type="evidence" value="ECO:0007669"/>
    <property type="project" value="UniProtKB-UniRule"/>
</dbReference>
<dbReference type="Pfam" id="PF01113">
    <property type="entry name" value="DapB_N"/>
    <property type="match status" value="1"/>
</dbReference>
<feature type="binding site" evidence="13">
    <location>
        <begin position="9"/>
        <end position="14"/>
    </location>
    <ligand>
        <name>NAD(+)</name>
        <dbReference type="ChEBI" id="CHEBI:57540"/>
    </ligand>
</feature>
<evidence type="ECO:0000256" key="4">
    <source>
        <dbReference type="ARBA" id="ARBA00022857"/>
    </source>
</evidence>
<dbReference type="PANTHER" id="PTHR20836:SF0">
    <property type="entry name" value="4-HYDROXY-TETRAHYDRODIPICOLINATE REDUCTASE 1, CHLOROPLASTIC-RELATED"/>
    <property type="match status" value="1"/>
</dbReference>
<dbReference type="GO" id="GO:0051287">
    <property type="term" value="F:NAD binding"/>
    <property type="evidence" value="ECO:0007669"/>
    <property type="project" value="UniProtKB-UniRule"/>
</dbReference>
<dbReference type="GO" id="GO:0050661">
    <property type="term" value="F:NADP binding"/>
    <property type="evidence" value="ECO:0007669"/>
    <property type="project" value="UniProtKB-UniRule"/>
</dbReference>
<evidence type="ECO:0000256" key="2">
    <source>
        <dbReference type="ARBA" id="ARBA00022490"/>
    </source>
</evidence>
<evidence type="ECO:0000256" key="5">
    <source>
        <dbReference type="ARBA" id="ARBA00022915"/>
    </source>
</evidence>
<feature type="binding site" evidence="13">
    <location>
        <begin position="121"/>
        <end position="124"/>
    </location>
    <ligand>
        <name>NAD(+)</name>
        <dbReference type="ChEBI" id="CHEBI:57540"/>
    </ligand>
</feature>
<evidence type="ECO:0000313" key="16">
    <source>
        <dbReference type="EMBL" id="QOV88256.1"/>
    </source>
</evidence>
<feature type="binding site" evidence="13">
    <location>
        <position position="36"/>
    </location>
    <ligand>
        <name>NADP(+)</name>
        <dbReference type="ChEBI" id="CHEBI:58349"/>
    </ligand>
</feature>
<dbReference type="HAMAP" id="MF_00102">
    <property type="entry name" value="DapB"/>
    <property type="match status" value="1"/>
</dbReference>
<dbReference type="Proteomes" id="UP000593765">
    <property type="component" value="Chromosome"/>
</dbReference>
<evidence type="ECO:0000256" key="6">
    <source>
        <dbReference type="ARBA" id="ARBA00023002"/>
    </source>
</evidence>
<gene>
    <name evidence="13" type="primary">dapB</name>
    <name evidence="16" type="ORF">IPV69_18635</name>
</gene>
<evidence type="ECO:0000256" key="12">
    <source>
        <dbReference type="ARBA" id="ARBA00049396"/>
    </source>
</evidence>
<dbReference type="NCBIfam" id="TIGR00036">
    <property type="entry name" value="dapB"/>
    <property type="match status" value="1"/>
</dbReference>
<comment type="pathway">
    <text evidence="9 13">Amino-acid biosynthesis; L-lysine biosynthesis via DAP pathway; (S)-tetrahydrodipicolinate from L-aspartate: step 4/4.</text>
</comment>
<evidence type="ECO:0000256" key="11">
    <source>
        <dbReference type="ARBA" id="ARBA00049080"/>
    </source>
</evidence>
<dbReference type="UniPathway" id="UPA00034">
    <property type="reaction ID" value="UER00018"/>
</dbReference>
<sequence>MNTTLAITGGSGRMGQRLVALAHADSRLHLVAAIERDGHAALGRDAGEVAGAGPIGLSVTTDLPAVPPAVMIDFTAPVAMRQWIDVCRRRKIALVIGTTGLADSDHKLIDDAAKEIAILQAPNMSLGVNLLFKIAGEVAKILGDDYDKEIVEGHHRFKKDAPSGTAMGLAEAILKAMGKTRDSLVYDRHGDDVVRKPGEIGMHALRIGDEIGRHTAYFAALGERLELTHVATNRDTFVHGALKAAKWLAGQKSGRYAIADMLGL</sequence>
<organism evidence="16 17">
    <name type="scientific">Humisphaera borealis</name>
    <dbReference type="NCBI Taxonomy" id="2807512"/>
    <lineage>
        <taxon>Bacteria</taxon>
        <taxon>Pseudomonadati</taxon>
        <taxon>Planctomycetota</taxon>
        <taxon>Phycisphaerae</taxon>
        <taxon>Tepidisphaerales</taxon>
        <taxon>Tepidisphaeraceae</taxon>
        <taxon>Humisphaera</taxon>
    </lineage>
</organism>
<reference evidence="16 17" key="1">
    <citation type="submission" date="2020-10" db="EMBL/GenBank/DDBJ databases">
        <title>Wide distribution of Phycisphaera-like planctomycetes from WD2101 soil group in peatlands and genome analysis of the first cultivated representative.</title>
        <authorList>
            <person name="Dedysh S.N."/>
            <person name="Beletsky A.V."/>
            <person name="Ivanova A."/>
            <person name="Kulichevskaya I.S."/>
            <person name="Suzina N.E."/>
            <person name="Philippov D.A."/>
            <person name="Rakitin A.L."/>
            <person name="Mardanov A.V."/>
            <person name="Ravin N.V."/>
        </authorList>
    </citation>
    <scope>NUCLEOTIDE SEQUENCE [LARGE SCALE GENOMIC DNA]</scope>
    <source>
        <strain evidence="16 17">M1803</strain>
    </source>
</reference>
<keyword evidence="6 13" id="KW-0560">Oxidoreductase</keyword>
<dbReference type="PANTHER" id="PTHR20836">
    <property type="entry name" value="DIHYDRODIPICOLINATE REDUCTASE"/>
    <property type="match status" value="1"/>
</dbReference>
<feature type="active site" description="Proton donor" evidence="13">
    <location>
        <position position="158"/>
    </location>
</feature>
<evidence type="ECO:0000256" key="8">
    <source>
        <dbReference type="ARBA" id="ARBA00023154"/>
    </source>
</evidence>
<evidence type="ECO:0000259" key="14">
    <source>
        <dbReference type="Pfam" id="PF01113"/>
    </source>
</evidence>
<dbReference type="InterPro" id="IPR036291">
    <property type="entry name" value="NAD(P)-bd_dom_sf"/>
</dbReference>
<keyword evidence="17" id="KW-1185">Reference proteome</keyword>
<evidence type="ECO:0000256" key="10">
    <source>
        <dbReference type="ARBA" id="ARBA00038983"/>
    </source>
</evidence>
<comment type="subunit">
    <text evidence="13">Homotetramer.</text>
</comment>
<dbReference type="EC" id="1.17.1.8" evidence="10 13"/>
<feature type="binding site" evidence="13">
    <location>
        <position position="35"/>
    </location>
    <ligand>
        <name>NAD(+)</name>
        <dbReference type="ChEBI" id="CHEBI:57540"/>
    </ligand>
</feature>
<keyword evidence="7 13" id="KW-0520">NAD</keyword>
<keyword evidence="3 13" id="KW-0028">Amino-acid biosynthesis</keyword>
<dbReference type="Gene3D" id="3.30.360.10">
    <property type="entry name" value="Dihydrodipicolinate Reductase, domain 2"/>
    <property type="match status" value="1"/>
</dbReference>
<feature type="binding site" evidence="13">
    <location>
        <begin position="164"/>
        <end position="165"/>
    </location>
    <ligand>
        <name>(S)-2,3,4,5-tetrahydrodipicolinate</name>
        <dbReference type="ChEBI" id="CHEBI:16845"/>
    </ligand>
</feature>
<evidence type="ECO:0000256" key="9">
    <source>
        <dbReference type="ARBA" id="ARBA00037922"/>
    </source>
</evidence>
<feature type="binding site" evidence="13">
    <location>
        <position position="155"/>
    </location>
    <ligand>
        <name>(S)-2,3,4,5-tetrahydrodipicolinate</name>
        <dbReference type="ChEBI" id="CHEBI:16845"/>
    </ligand>
</feature>
<feature type="binding site" evidence="13">
    <location>
        <begin position="97"/>
        <end position="99"/>
    </location>
    <ligand>
        <name>NAD(+)</name>
        <dbReference type="ChEBI" id="CHEBI:57540"/>
    </ligand>
</feature>
<evidence type="ECO:0000256" key="7">
    <source>
        <dbReference type="ARBA" id="ARBA00023027"/>
    </source>
</evidence>
<keyword evidence="5 13" id="KW-0220">Diaminopimelate biosynthesis</keyword>
<evidence type="ECO:0000256" key="1">
    <source>
        <dbReference type="ARBA" id="ARBA00006642"/>
    </source>
</evidence>
<dbReference type="SUPFAM" id="SSF55347">
    <property type="entry name" value="Glyceraldehyde-3-phosphate dehydrogenase-like, C-terminal domain"/>
    <property type="match status" value="1"/>
</dbReference>
<dbReference type="CDD" id="cd02274">
    <property type="entry name" value="DHDPR_N"/>
    <property type="match status" value="1"/>
</dbReference>
<dbReference type="SUPFAM" id="SSF51735">
    <property type="entry name" value="NAD(P)-binding Rossmann-fold domains"/>
    <property type="match status" value="1"/>
</dbReference>
<feature type="active site" description="Proton donor/acceptor" evidence="13">
    <location>
        <position position="154"/>
    </location>
</feature>
<accession>A0A7M2WS13</accession>
<comment type="catalytic activity">
    <reaction evidence="12 13">
        <text>(S)-2,3,4,5-tetrahydrodipicolinate + NAD(+) + H2O = (2S,4S)-4-hydroxy-2,3,4,5-tetrahydrodipicolinate + NADH + H(+)</text>
        <dbReference type="Rhea" id="RHEA:35323"/>
        <dbReference type="ChEBI" id="CHEBI:15377"/>
        <dbReference type="ChEBI" id="CHEBI:15378"/>
        <dbReference type="ChEBI" id="CHEBI:16845"/>
        <dbReference type="ChEBI" id="CHEBI:57540"/>
        <dbReference type="ChEBI" id="CHEBI:57945"/>
        <dbReference type="ChEBI" id="CHEBI:67139"/>
        <dbReference type="EC" id="1.17.1.8"/>
    </reaction>
</comment>
<feature type="domain" description="Dihydrodipicolinate reductase N-terminal" evidence="14">
    <location>
        <begin position="5"/>
        <end position="124"/>
    </location>
</feature>
<comment type="subcellular location">
    <subcellularLocation>
        <location evidence="13">Cytoplasm</location>
    </subcellularLocation>
</comment>
<comment type="function">
    <text evidence="13">Catalyzes the conversion of 4-hydroxy-tetrahydrodipicolinate (HTPA) to tetrahydrodipicolinate.</text>
</comment>
<dbReference type="InterPro" id="IPR022664">
    <property type="entry name" value="DapB_N_CS"/>
</dbReference>
<dbReference type="EMBL" id="CP063458">
    <property type="protein sequence ID" value="QOV88256.1"/>
    <property type="molecule type" value="Genomic_DNA"/>
</dbReference>
<comment type="caution">
    <text evidence="13">Was originally thought to be a dihydrodipicolinate reductase (DHDPR), catalyzing the conversion of dihydrodipicolinate to tetrahydrodipicolinate. However, it was shown in E.coli that the substrate of the enzymatic reaction is not dihydrodipicolinate (DHDP) but in fact (2S,4S)-4-hydroxy-2,3,4,5-tetrahydrodipicolinic acid (HTPA), the product released by the DapA-catalyzed reaction.</text>
</comment>
<keyword evidence="8 13" id="KW-0457">Lysine biosynthesis</keyword>
<dbReference type="InterPro" id="IPR023940">
    <property type="entry name" value="DHDPR_bac"/>
</dbReference>
<dbReference type="GO" id="GO:0005829">
    <property type="term" value="C:cytosol"/>
    <property type="evidence" value="ECO:0007669"/>
    <property type="project" value="TreeGrafter"/>
</dbReference>
<dbReference type="AlphaFoldDB" id="A0A7M2WS13"/>
<dbReference type="Gene3D" id="3.40.50.720">
    <property type="entry name" value="NAD(P)-binding Rossmann-like Domain"/>
    <property type="match status" value="1"/>
</dbReference>
<proteinExistence type="inferred from homology"/>
<dbReference type="PROSITE" id="PS01298">
    <property type="entry name" value="DAPB"/>
    <property type="match status" value="1"/>
</dbReference>
<dbReference type="GO" id="GO:0008839">
    <property type="term" value="F:4-hydroxy-tetrahydrodipicolinate reductase"/>
    <property type="evidence" value="ECO:0007669"/>
    <property type="project" value="UniProtKB-UniRule"/>
</dbReference>
<evidence type="ECO:0000256" key="13">
    <source>
        <dbReference type="HAMAP-Rule" id="MF_00102"/>
    </source>
</evidence>
<protein>
    <recommendedName>
        <fullName evidence="10 13">4-hydroxy-tetrahydrodipicolinate reductase</fullName>
        <shortName evidence="13">HTPA reductase</shortName>
        <ecNumber evidence="10 13">1.17.1.8</ecNumber>
    </recommendedName>
</protein>
<dbReference type="InterPro" id="IPR022663">
    <property type="entry name" value="DapB_C"/>
</dbReference>
<feature type="domain" description="Dihydrodipicolinate reductase C-terminal" evidence="15">
    <location>
        <begin position="127"/>
        <end position="262"/>
    </location>
</feature>
<name>A0A7M2WS13_9BACT</name>
<evidence type="ECO:0000256" key="3">
    <source>
        <dbReference type="ARBA" id="ARBA00022605"/>
    </source>
</evidence>
<keyword evidence="4 13" id="KW-0521">NADP</keyword>
<keyword evidence="2 13" id="KW-0963">Cytoplasm</keyword>
<evidence type="ECO:0000313" key="17">
    <source>
        <dbReference type="Proteomes" id="UP000593765"/>
    </source>
</evidence>
<dbReference type="FunFam" id="3.30.360.10:FF:000004">
    <property type="entry name" value="4-hydroxy-tetrahydrodipicolinate reductase"/>
    <property type="match status" value="1"/>
</dbReference>
<dbReference type="KEGG" id="hbs:IPV69_18635"/>
<evidence type="ECO:0000259" key="15">
    <source>
        <dbReference type="Pfam" id="PF05173"/>
    </source>
</evidence>
<dbReference type="RefSeq" id="WP_206291231.1">
    <property type="nucleotide sequence ID" value="NZ_CP063458.1"/>
</dbReference>
<dbReference type="PIRSF" id="PIRSF000161">
    <property type="entry name" value="DHPR"/>
    <property type="match status" value="1"/>
</dbReference>
<dbReference type="GO" id="GO:0009089">
    <property type="term" value="P:lysine biosynthetic process via diaminopimelate"/>
    <property type="evidence" value="ECO:0007669"/>
    <property type="project" value="UniProtKB-UniRule"/>
</dbReference>
<dbReference type="InterPro" id="IPR000846">
    <property type="entry name" value="DapB_N"/>
</dbReference>
<comment type="similarity">
    <text evidence="1 13">Belongs to the DapB family.</text>
</comment>